<keyword evidence="3 6" id="KW-0227">DNA damage</keyword>
<keyword evidence="1 6" id="KW-0540">Nuclease</keyword>
<evidence type="ECO:0000313" key="7">
    <source>
        <dbReference type="EMBL" id="QND59708.1"/>
    </source>
</evidence>
<dbReference type="Proteomes" id="UP000515465">
    <property type="component" value="Chromosome"/>
</dbReference>
<dbReference type="GO" id="GO:0004519">
    <property type="term" value="F:endonuclease activity"/>
    <property type="evidence" value="ECO:0007669"/>
    <property type="project" value="UniProtKB-KW"/>
</dbReference>
<dbReference type="PIRSF" id="PIRSF018267">
    <property type="entry name" value="VSR_endonuc"/>
    <property type="match status" value="1"/>
</dbReference>
<evidence type="ECO:0000256" key="2">
    <source>
        <dbReference type="ARBA" id="ARBA00022759"/>
    </source>
</evidence>
<keyword evidence="2 6" id="KW-0255">Endonuclease</keyword>
<sequence>MDSLNPTERSARMSRVRAKDTKPEIAVRCLVHGLGYRYRLHRQDLPGKPDLVFASRRAAIFVHGCFWHRHPDPACKLTRMPKSRVEFWGPKLSRNRQHDIEVEELLKEAGWRVLTLWECQLRDRASLVRKVREFLG</sequence>
<dbReference type="EMBL" id="CP050296">
    <property type="protein sequence ID" value="QND59708.1"/>
    <property type="molecule type" value="Genomic_DNA"/>
</dbReference>
<dbReference type="SUPFAM" id="SSF52980">
    <property type="entry name" value="Restriction endonuclease-like"/>
    <property type="match status" value="1"/>
</dbReference>
<accession>A0A7G6SYX6</accession>
<dbReference type="InterPro" id="IPR011335">
    <property type="entry name" value="Restrct_endonuc-II-like"/>
</dbReference>
<dbReference type="GO" id="GO:0016787">
    <property type="term" value="F:hydrolase activity"/>
    <property type="evidence" value="ECO:0007669"/>
    <property type="project" value="UniProtKB-KW"/>
</dbReference>
<dbReference type="InterPro" id="IPR004603">
    <property type="entry name" value="DNA_mismatch_endonuc_vsr"/>
</dbReference>
<evidence type="ECO:0000256" key="3">
    <source>
        <dbReference type="ARBA" id="ARBA00022763"/>
    </source>
</evidence>
<protein>
    <recommendedName>
        <fullName evidence="6">Very short patch repair endonuclease</fullName>
        <ecNumber evidence="6">3.1.-.-</ecNumber>
    </recommendedName>
</protein>
<dbReference type="Pfam" id="PF03852">
    <property type="entry name" value="Vsr"/>
    <property type="match status" value="1"/>
</dbReference>
<dbReference type="REBASE" id="439575">
    <property type="entry name" value="V.Mhu583ORF26445P"/>
</dbReference>
<dbReference type="GO" id="GO:0006298">
    <property type="term" value="P:mismatch repair"/>
    <property type="evidence" value="ECO:0007669"/>
    <property type="project" value="UniProtKB-UniRule"/>
</dbReference>
<keyword evidence="5 6" id="KW-0234">DNA repair</keyword>
<evidence type="ECO:0000256" key="6">
    <source>
        <dbReference type="PIRNR" id="PIRNR018267"/>
    </source>
</evidence>
<dbReference type="EC" id="3.1.-.-" evidence="6"/>
<proteinExistence type="inferred from homology"/>
<dbReference type="AlphaFoldDB" id="A0A7G6SYX6"/>
<dbReference type="Gene3D" id="3.40.960.10">
    <property type="entry name" value="VSR Endonuclease"/>
    <property type="match status" value="1"/>
</dbReference>
<evidence type="ECO:0000313" key="8">
    <source>
        <dbReference type="Proteomes" id="UP000515465"/>
    </source>
</evidence>
<name>A0A7G6SYX6_9HYPH</name>
<dbReference type="NCBIfam" id="TIGR00632">
    <property type="entry name" value="vsr"/>
    <property type="match status" value="1"/>
</dbReference>
<gene>
    <name evidence="7" type="primary">vsr</name>
    <name evidence="7" type="ORF">HB778_26440</name>
</gene>
<organism evidence="7 8">
    <name type="scientific">Mesorhizobium huakuii</name>
    <dbReference type="NCBI Taxonomy" id="28104"/>
    <lineage>
        <taxon>Bacteria</taxon>
        <taxon>Pseudomonadati</taxon>
        <taxon>Pseudomonadota</taxon>
        <taxon>Alphaproteobacteria</taxon>
        <taxon>Hyphomicrobiales</taxon>
        <taxon>Phyllobacteriaceae</taxon>
        <taxon>Mesorhizobium</taxon>
    </lineage>
</organism>
<evidence type="ECO:0000256" key="1">
    <source>
        <dbReference type="ARBA" id="ARBA00022722"/>
    </source>
</evidence>
<keyword evidence="4 6" id="KW-0378">Hydrolase</keyword>
<evidence type="ECO:0000256" key="4">
    <source>
        <dbReference type="ARBA" id="ARBA00022801"/>
    </source>
</evidence>
<comment type="similarity">
    <text evidence="6">Belongs to the vsr family.</text>
</comment>
<reference evidence="8" key="1">
    <citation type="journal article" date="2020" name="Mol. Plant Microbe">
        <title>Rhizobial microsymbionts of the narrowly endemic Oxytropis species growing in Kamchatka are characterized by significant genetic diversity and possess a set of genes that are associated with T3SS and T6SS secretion systems and can affect the development of symbiosis.</title>
        <authorList>
            <person name="Safronova V."/>
            <person name="Guro P."/>
            <person name="Sazanova A."/>
            <person name="Kuznetsova I."/>
            <person name="Belimov A."/>
            <person name="Yakubov V."/>
            <person name="Chirak E."/>
            <person name="Afonin A."/>
            <person name="Gogolev Y."/>
            <person name="Andronov E."/>
            <person name="Tikhonovich I."/>
        </authorList>
    </citation>
    <scope>NUCLEOTIDE SEQUENCE [LARGE SCALE GENOMIC DNA]</scope>
    <source>
        <strain evidence="8">583</strain>
    </source>
</reference>
<dbReference type="CDD" id="cd00221">
    <property type="entry name" value="Vsr"/>
    <property type="match status" value="1"/>
</dbReference>
<evidence type="ECO:0000256" key="5">
    <source>
        <dbReference type="ARBA" id="ARBA00023204"/>
    </source>
</evidence>
<comment type="function">
    <text evidence="6">May nick specific sequences that contain T:G mispairs resulting from m5C-deamination.</text>
</comment>